<dbReference type="OrthoDB" id="2687452at2759"/>
<dbReference type="Proteomes" id="UP000799423">
    <property type="component" value="Unassembled WGS sequence"/>
</dbReference>
<reference evidence="3" key="1">
    <citation type="submission" date="2020-01" db="EMBL/GenBank/DDBJ databases">
        <authorList>
            <consortium name="DOE Joint Genome Institute"/>
            <person name="Haridas S."/>
            <person name="Albert R."/>
            <person name="Binder M."/>
            <person name="Bloem J."/>
            <person name="Labutti K."/>
            <person name="Salamov A."/>
            <person name="Andreopoulos B."/>
            <person name="Baker S.E."/>
            <person name="Barry K."/>
            <person name="Bills G."/>
            <person name="Bluhm B.H."/>
            <person name="Cannon C."/>
            <person name="Castanera R."/>
            <person name="Culley D.E."/>
            <person name="Daum C."/>
            <person name="Ezra D."/>
            <person name="Gonzalez J.B."/>
            <person name="Henrissat B."/>
            <person name="Kuo A."/>
            <person name="Liang C."/>
            <person name="Lipzen A."/>
            <person name="Lutzoni F."/>
            <person name="Magnuson J."/>
            <person name="Mondo S."/>
            <person name="Nolan M."/>
            <person name="Ohm R."/>
            <person name="Pangilinan J."/>
            <person name="Park H.-J."/>
            <person name="Ramirez L."/>
            <person name="Alfaro M."/>
            <person name="Sun H."/>
            <person name="Tritt A."/>
            <person name="Yoshinaga Y."/>
            <person name="Zwiers L.-H."/>
            <person name="Turgeon B.G."/>
            <person name="Goodwin S.B."/>
            <person name="Spatafora J.W."/>
            <person name="Crous P.W."/>
            <person name="Grigoriev I.V."/>
        </authorList>
    </citation>
    <scope>NUCLEOTIDE SEQUENCE</scope>
    <source>
        <strain evidence="3">IPT5</strain>
    </source>
</reference>
<keyword evidence="1" id="KW-0863">Zinc-finger</keyword>
<dbReference type="AlphaFoldDB" id="A0A6A7BI39"/>
<evidence type="ECO:0000256" key="1">
    <source>
        <dbReference type="PROSITE-ProRule" id="PRU00042"/>
    </source>
</evidence>
<dbReference type="InterPro" id="IPR013087">
    <property type="entry name" value="Znf_C2H2_type"/>
</dbReference>
<evidence type="ECO:0000313" key="4">
    <source>
        <dbReference type="Proteomes" id="UP000799423"/>
    </source>
</evidence>
<evidence type="ECO:0000259" key="2">
    <source>
        <dbReference type="PROSITE" id="PS50157"/>
    </source>
</evidence>
<keyword evidence="1" id="KW-0862">Zinc</keyword>
<protein>
    <recommendedName>
        <fullName evidence="2">C2H2-type domain-containing protein</fullName>
    </recommendedName>
</protein>
<dbReference type="EMBL" id="MU006293">
    <property type="protein sequence ID" value="KAF2854059.1"/>
    <property type="molecule type" value="Genomic_DNA"/>
</dbReference>
<evidence type="ECO:0000313" key="3">
    <source>
        <dbReference type="EMBL" id="KAF2854059.1"/>
    </source>
</evidence>
<dbReference type="GO" id="GO:0008270">
    <property type="term" value="F:zinc ion binding"/>
    <property type="evidence" value="ECO:0007669"/>
    <property type="project" value="UniProtKB-KW"/>
</dbReference>
<organism evidence="3 4">
    <name type="scientific">Plenodomus tracheiphilus IPT5</name>
    <dbReference type="NCBI Taxonomy" id="1408161"/>
    <lineage>
        <taxon>Eukaryota</taxon>
        <taxon>Fungi</taxon>
        <taxon>Dikarya</taxon>
        <taxon>Ascomycota</taxon>
        <taxon>Pezizomycotina</taxon>
        <taxon>Dothideomycetes</taxon>
        <taxon>Pleosporomycetidae</taxon>
        <taxon>Pleosporales</taxon>
        <taxon>Pleosporineae</taxon>
        <taxon>Leptosphaeriaceae</taxon>
        <taxon>Plenodomus</taxon>
    </lineage>
</organism>
<gene>
    <name evidence="3" type="ORF">T440DRAFT_267321</name>
</gene>
<keyword evidence="4" id="KW-1185">Reference proteome</keyword>
<feature type="domain" description="C2H2-type" evidence="2">
    <location>
        <begin position="170"/>
        <end position="201"/>
    </location>
</feature>
<proteinExistence type="predicted"/>
<keyword evidence="1" id="KW-0479">Metal-binding</keyword>
<accession>A0A6A7BI39</accession>
<dbReference type="PROSITE" id="PS50157">
    <property type="entry name" value="ZINC_FINGER_C2H2_2"/>
    <property type="match status" value="1"/>
</dbReference>
<name>A0A6A7BI39_9PLEO</name>
<sequence>MDPLAAGSNVEIPPGDGEEMIPKCVILSEAGNFGSVSISERGTVDGRSESNPLASSKLVEFQAPPDLSMWPGYTTYTSVAFNPSGFAPVPQQMDDIPIEINQPLPAPSSSFEPTFLVSNPSLPYVWDPDHQNTTKHVIESAPFFKESQRSVNLSAVEDTTIGSVSLNGRLQCDKASCVGRSFGRIAELRRHFEGAHAAQKPQFWCHESSCARSAVAGDHPFYRKDKRDDHVRKMHFHLLNLRHNGERVNIWQM</sequence>